<feature type="region of interest" description="Disordered" evidence="1">
    <location>
        <begin position="1"/>
        <end position="38"/>
    </location>
</feature>
<evidence type="ECO:0000256" key="1">
    <source>
        <dbReference type="SAM" id="MobiDB-lite"/>
    </source>
</evidence>
<dbReference type="AlphaFoldDB" id="A0AAV1VRK5"/>
<proteinExistence type="predicted"/>
<organism evidence="2 3">
    <name type="scientific">Lupinus luteus</name>
    <name type="common">European yellow lupine</name>
    <dbReference type="NCBI Taxonomy" id="3873"/>
    <lineage>
        <taxon>Eukaryota</taxon>
        <taxon>Viridiplantae</taxon>
        <taxon>Streptophyta</taxon>
        <taxon>Embryophyta</taxon>
        <taxon>Tracheophyta</taxon>
        <taxon>Spermatophyta</taxon>
        <taxon>Magnoliopsida</taxon>
        <taxon>eudicotyledons</taxon>
        <taxon>Gunneridae</taxon>
        <taxon>Pentapetalae</taxon>
        <taxon>rosids</taxon>
        <taxon>fabids</taxon>
        <taxon>Fabales</taxon>
        <taxon>Fabaceae</taxon>
        <taxon>Papilionoideae</taxon>
        <taxon>50 kb inversion clade</taxon>
        <taxon>genistoids sensu lato</taxon>
        <taxon>core genistoids</taxon>
        <taxon>Genisteae</taxon>
        <taxon>Lupinus</taxon>
    </lineage>
</organism>
<sequence length="62" mass="6893">MEKNHKFRETSDLGRKRGRQRFCVPAATPQNPTQLSPAPPVRLLRTRMAAVSTDGFALLQGS</sequence>
<dbReference type="Proteomes" id="UP001497480">
    <property type="component" value="Unassembled WGS sequence"/>
</dbReference>
<accession>A0AAV1VRK5</accession>
<protein>
    <submittedName>
        <fullName evidence="2">Uncharacterized protein</fullName>
    </submittedName>
</protein>
<name>A0AAV1VRK5_LUPLU</name>
<keyword evidence="3" id="KW-1185">Reference proteome</keyword>
<gene>
    <name evidence="2" type="ORF">LLUT_LOCUS513</name>
</gene>
<dbReference type="EMBL" id="CAXHTB010000001">
    <property type="protein sequence ID" value="CAL0299453.1"/>
    <property type="molecule type" value="Genomic_DNA"/>
</dbReference>
<feature type="compositionally biased region" description="Basic and acidic residues" evidence="1">
    <location>
        <begin position="1"/>
        <end position="15"/>
    </location>
</feature>
<comment type="caution">
    <text evidence="2">The sequence shown here is derived from an EMBL/GenBank/DDBJ whole genome shotgun (WGS) entry which is preliminary data.</text>
</comment>
<evidence type="ECO:0000313" key="3">
    <source>
        <dbReference type="Proteomes" id="UP001497480"/>
    </source>
</evidence>
<reference evidence="2 3" key="1">
    <citation type="submission" date="2024-03" db="EMBL/GenBank/DDBJ databases">
        <authorList>
            <person name="Martinez-Hernandez J."/>
        </authorList>
    </citation>
    <scope>NUCLEOTIDE SEQUENCE [LARGE SCALE GENOMIC DNA]</scope>
</reference>
<evidence type="ECO:0000313" key="2">
    <source>
        <dbReference type="EMBL" id="CAL0299453.1"/>
    </source>
</evidence>